<dbReference type="SUPFAM" id="SSF53254">
    <property type="entry name" value="Phosphoglycerate mutase-like"/>
    <property type="match status" value="1"/>
</dbReference>
<reference evidence="3" key="1">
    <citation type="submission" date="2018-01" db="EMBL/GenBank/DDBJ databases">
        <authorList>
            <person name="Regsiter A."/>
            <person name="William W."/>
        </authorList>
    </citation>
    <scope>NUCLEOTIDE SEQUENCE</scope>
    <source>
        <strain evidence="3">TRIP AH-1</strain>
    </source>
</reference>
<proteinExistence type="predicted"/>
<dbReference type="Gene3D" id="3.40.50.1240">
    <property type="entry name" value="Phosphoglycerate mutase-like"/>
    <property type="match status" value="1"/>
</dbReference>
<evidence type="ECO:0000256" key="1">
    <source>
        <dbReference type="PIRSR" id="PIRSR613078-1"/>
    </source>
</evidence>
<feature type="binding site" evidence="2">
    <location>
        <position position="63"/>
    </location>
    <ligand>
        <name>substrate</name>
    </ligand>
</feature>
<dbReference type="InterPro" id="IPR029033">
    <property type="entry name" value="His_PPase_superfam"/>
</dbReference>
<feature type="active site" description="Tele-phosphohistidine intermediate" evidence="1">
    <location>
        <position position="14"/>
    </location>
</feature>
<dbReference type="Pfam" id="PF00300">
    <property type="entry name" value="His_Phos_1"/>
    <property type="match status" value="1"/>
</dbReference>
<dbReference type="InterPro" id="IPR013078">
    <property type="entry name" value="His_Pase_superF_clade-1"/>
</dbReference>
<organism evidence="3">
    <name type="scientific">uncultured Desulfobacterium sp</name>
    <dbReference type="NCBI Taxonomy" id="201089"/>
    <lineage>
        <taxon>Bacteria</taxon>
        <taxon>Pseudomonadati</taxon>
        <taxon>Thermodesulfobacteriota</taxon>
        <taxon>Desulfobacteria</taxon>
        <taxon>Desulfobacterales</taxon>
        <taxon>Desulfobacteriaceae</taxon>
        <taxon>Desulfobacterium</taxon>
        <taxon>environmental samples</taxon>
    </lineage>
</organism>
<evidence type="ECO:0000256" key="2">
    <source>
        <dbReference type="PIRSR" id="PIRSR613078-2"/>
    </source>
</evidence>
<dbReference type="PANTHER" id="PTHR48100:SF10">
    <property type="entry name" value="2-CARBOXY-D-ARABINITOL-1-PHOSPHATASE-RELATED"/>
    <property type="match status" value="1"/>
</dbReference>
<dbReference type="GO" id="GO:0016791">
    <property type="term" value="F:phosphatase activity"/>
    <property type="evidence" value="ECO:0007669"/>
    <property type="project" value="TreeGrafter"/>
</dbReference>
<accession>A0A445MSB4</accession>
<gene>
    <name evidence="3" type="ORF">PITCH_A1290015</name>
</gene>
<sequence>MDQERKNRIYLIRHGQVKGYENIPVYGHSDVELTDTGMLQMEQMAERLRLTDLGAIYSSDLIRCVAGARHIGRYHNVPSYTLPELRESYFGDWEGLTMQQIRSGYAEELQKRMSDLVYYQAPGGGESLADFSVRITDCFKTILKENEGRDIAIVAHGGVNRVILCDAMGLSLDRMFHIHQDYGCLNIIDFYADSNLIRLVNG</sequence>
<protein>
    <submittedName>
        <fullName evidence="3">Putative alpha-ribazole phosphatase</fullName>
    </submittedName>
</protein>
<dbReference type="AlphaFoldDB" id="A0A445MSB4"/>
<name>A0A445MSB4_9BACT</name>
<evidence type="ECO:0000313" key="3">
    <source>
        <dbReference type="EMBL" id="SPD72338.1"/>
    </source>
</evidence>
<dbReference type="PANTHER" id="PTHR48100">
    <property type="entry name" value="BROAD-SPECIFICITY PHOSPHATASE YOR283W-RELATED"/>
    <property type="match status" value="1"/>
</dbReference>
<dbReference type="CDD" id="cd07067">
    <property type="entry name" value="HP_PGM_like"/>
    <property type="match status" value="1"/>
</dbReference>
<feature type="active site" description="Proton donor/acceptor" evidence="1">
    <location>
        <position position="87"/>
    </location>
</feature>
<dbReference type="SMART" id="SM00855">
    <property type="entry name" value="PGAM"/>
    <property type="match status" value="1"/>
</dbReference>
<dbReference type="EMBL" id="OJIN01000034">
    <property type="protein sequence ID" value="SPD72338.1"/>
    <property type="molecule type" value="Genomic_DNA"/>
</dbReference>
<dbReference type="InterPro" id="IPR050275">
    <property type="entry name" value="PGM_Phosphatase"/>
</dbReference>
<dbReference type="PIRSF" id="PIRSF000709">
    <property type="entry name" value="6PFK_2-Ptase"/>
    <property type="match status" value="1"/>
</dbReference>